<dbReference type="InterPro" id="IPR053151">
    <property type="entry name" value="RNase_H-like"/>
</dbReference>
<dbReference type="AlphaFoldDB" id="A0A392RX74"/>
<accession>A0A392RX74</accession>
<feature type="non-terminal residue" evidence="2">
    <location>
        <position position="1"/>
    </location>
</feature>
<dbReference type="InterPro" id="IPR044730">
    <property type="entry name" value="RNase_H-like_dom_plant"/>
</dbReference>
<organism evidence="2 3">
    <name type="scientific">Trifolium medium</name>
    <dbReference type="NCBI Taxonomy" id="97028"/>
    <lineage>
        <taxon>Eukaryota</taxon>
        <taxon>Viridiplantae</taxon>
        <taxon>Streptophyta</taxon>
        <taxon>Embryophyta</taxon>
        <taxon>Tracheophyta</taxon>
        <taxon>Spermatophyta</taxon>
        <taxon>Magnoliopsida</taxon>
        <taxon>eudicotyledons</taxon>
        <taxon>Gunneridae</taxon>
        <taxon>Pentapetalae</taxon>
        <taxon>rosids</taxon>
        <taxon>fabids</taxon>
        <taxon>Fabales</taxon>
        <taxon>Fabaceae</taxon>
        <taxon>Papilionoideae</taxon>
        <taxon>50 kb inversion clade</taxon>
        <taxon>NPAAA clade</taxon>
        <taxon>Hologalegina</taxon>
        <taxon>IRL clade</taxon>
        <taxon>Trifolieae</taxon>
        <taxon>Trifolium</taxon>
    </lineage>
</organism>
<evidence type="ECO:0000313" key="2">
    <source>
        <dbReference type="EMBL" id="MCI40979.1"/>
    </source>
</evidence>
<dbReference type="InterPro" id="IPR036397">
    <property type="entry name" value="RNaseH_sf"/>
</dbReference>
<dbReference type="CDD" id="cd06222">
    <property type="entry name" value="RNase_H_like"/>
    <property type="match status" value="1"/>
</dbReference>
<dbReference type="Pfam" id="PF13456">
    <property type="entry name" value="RVT_3"/>
    <property type="match status" value="1"/>
</dbReference>
<protein>
    <submittedName>
        <fullName evidence="2">Ribonuclease H protein</fullName>
    </submittedName>
</protein>
<comment type="caution">
    <text evidence="2">The sequence shown here is derived from an EMBL/GenBank/DDBJ whole genome shotgun (WGS) entry which is preliminary data.</text>
</comment>
<dbReference type="InterPro" id="IPR012337">
    <property type="entry name" value="RNaseH-like_sf"/>
</dbReference>
<sequence length="99" mass="10737">LNTDGAYKANLVAGCGGVIRGSQGEWLGGFAKCVGLCNVFVAELWGVYEGLRHVYRMGFKKVELHIDSEAVVSVLKKGNSTSSLGCSLLKQIWKMLEKD</sequence>
<dbReference type="PANTHER" id="PTHR47723:SF13">
    <property type="entry name" value="PUTATIVE-RELATED"/>
    <property type="match status" value="1"/>
</dbReference>
<feature type="domain" description="RNase H type-1" evidence="1">
    <location>
        <begin position="2"/>
        <end position="98"/>
    </location>
</feature>
<dbReference type="GO" id="GO:0004523">
    <property type="term" value="F:RNA-DNA hybrid ribonuclease activity"/>
    <property type="evidence" value="ECO:0007669"/>
    <property type="project" value="InterPro"/>
</dbReference>
<dbReference type="GO" id="GO:0003676">
    <property type="term" value="F:nucleic acid binding"/>
    <property type="evidence" value="ECO:0007669"/>
    <property type="project" value="InterPro"/>
</dbReference>
<evidence type="ECO:0000313" key="3">
    <source>
        <dbReference type="Proteomes" id="UP000265520"/>
    </source>
</evidence>
<keyword evidence="3" id="KW-1185">Reference proteome</keyword>
<dbReference type="PANTHER" id="PTHR47723">
    <property type="entry name" value="OS05G0353850 PROTEIN"/>
    <property type="match status" value="1"/>
</dbReference>
<dbReference type="InterPro" id="IPR002156">
    <property type="entry name" value="RNaseH_domain"/>
</dbReference>
<evidence type="ECO:0000259" key="1">
    <source>
        <dbReference type="Pfam" id="PF13456"/>
    </source>
</evidence>
<dbReference type="Proteomes" id="UP000265520">
    <property type="component" value="Unassembled WGS sequence"/>
</dbReference>
<dbReference type="Gene3D" id="3.30.420.10">
    <property type="entry name" value="Ribonuclease H-like superfamily/Ribonuclease H"/>
    <property type="match status" value="1"/>
</dbReference>
<reference evidence="2 3" key="1">
    <citation type="journal article" date="2018" name="Front. Plant Sci.">
        <title>Red Clover (Trifolium pratense) and Zigzag Clover (T. medium) - A Picture of Genomic Similarities and Differences.</title>
        <authorList>
            <person name="Dluhosova J."/>
            <person name="Istvanek J."/>
            <person name="Nedelnik J."/>
            <person name="Repkova J."/>
        </authorList>
    </citation>
    <scope>NUCLEOTIDE SEQUENCE [LARGE SCALE GENOMIC DNA]</scope>
    <source>
        <strain evidence="3">cv. 10/8</strain>
        <tissue evidence="2">Leaf</tissue>
    </source>
</reference>
<feature type="non-terminal residue" evidence="2">
    <location>
        <position position="99"/>
    </location>
</feature>
<dbReference type="SUPFAM" id="SSF53098">
    <property type="entry name" value="Ribonuclease H-like"/>
    <property type="match status" value="1"/>
</dbReference>
<proteinExistence type="predicted"/>
<name>A0A392RX74_9FABA</name>
<dbReference type="EMBL" id="LXQA010286158">
    <property type="protein sequence ID" value="MCI40979.1"/>
    <property type="molecule type" value="Genomic_DNA"/>
</dbReference>